<evidence type="ECO:0000313" key="5">
    <source>
        <dbReference type="EMBL" id="USQ95596.1"/>
    </source>
</evidence>
<organism evidence="5 6">
    <name type="scientific">Caulobacter segnis</name>
    <dbReference type="NCBI Taxonomy" id="88688"/>
    <lineage>
        <taxon>Bacteria</taxon>
        <taxon>Pseudomonadati</taxon>
        <taxon>Pseudomonadota</taxon>
        <taxon>Alphaproteobacteria</taxon>
        <taxon>Caulobacterales</taxon>
        <taxon>Caulobacteraceae</taxon>
        <taxon>Caulobacter</taxon>
    </lineage>
</organism>
<reference evidence="5 6" key="1">
    <citation type="submission" date="2022-04" db="EMBL/GenBank/DDBJ databases">
        <title>Genome sequence of soybean root-associated Caulobacter segnis RL271.</title>
        <authorList>
            <person name="Longley R."/>
            <person name="Bonito G."/>
            <person name="Trigodet F."/>
            <person name="Crosson S."/>
            <person name="Fiebig A."/>
        </authorList>
    </citation>
    <scope>NUCLEOTIDE SEQUENCE [LARGE SCALE GENOMIC DNA]</scope>
    <source>
        <strain evidence="5 6">RL271</strain>
    </source>
</reference>
<keyword evidence="3 4" id="KW-0732">Signal</keyword>
<dbReference type="CDD" id="cd13539">
    <property type="entry name" value="PBP2_AvModA"/>
    <property type="match status" value="1"/>
</dbReference>
<dbReference type="Proteomes" id="UP001057520">
    <property type="component" value="Chromosome"/>
</dbReference>
<dbReference type="Pfam" id="PF13531">
    <property type="entry name" value="SBP_bac_11"/>
    <property type="match status" value="1"/>
</dbReference>
<evidence type="ECO:0000256" key="2">
    <source>
        <dbReference type="ARBA" id="ARBA00022723"/>
    </source>
</evidence>
<dbReference type="SUPFAM" id="SSF53850">
    <property type="entry name" value="Periplasmic binding protein-like II"/>
    <property type="match status" value="1"/>
</dbReference>
<name>A0ABY4ZSB7_9CAUL</name>
<feature type="signal peptide" evidence="4">
    <location>
        <begin position="1"/>
        <end position="26"/>
    </location>
</feature>
<dbReference type="EMBL" id="CP096040">
    <property type="protein sequence ID" value="USQ95596.1"/>
    <property type="molecule type" value="Genomic_DNA"/>
</dbReference>
<sequence length="256" mass="26803">MIARRPMLIAALSGALSLMLGGAAFAGETKVAVAANFTDAAKEIAARFKAKTGHDATLSFGSSGQFYTQIANGAPFEVFLSADVERPQKAEAEGLSVPGSRFTYATGRLVLYSKTPGLVDGPNTKGGAVLKTGKFEKLSIADPKAAPYGQAAVETLTKLKLYDALKPKIVQGASITQAFQYVQTGAAELGFVALSQVVGEQGGSRWVVPAADHTPIEQQAVLLKTGANSEAAKAFVAFLKSGEAKAIIRRYGYEVR</sequence>
<feature type="chain" id="PRO_5045975293" evidence="4">
    <location>
        <begin position="27"/>
        <end position="256"/>
    </location>
</feature>
<dbReference type="InterPro" id="IPR044084">
    <property type="entry name" value="AvModA-like_subst-bd"/>
</dbReference>
<evidence type="ECO:0000313" key="6">
    <source>
        <dbReference type="Proteomes" id="UP001057520"/>
    </source>
</evidence>
<dbReference type="InterPro" id="IPR050682">
    <property type="entry name" value="ModA/WtpA"/>
</dbReference>
<dbReference type="PIRSF" id="PIRSF004846">
    <property type="entry name" value="ModA"/>
    <property type="match status" value="1"/>
</dbReference>
<keyword evidence="2" id="KW-0479">Metal-binding</keyword>
<evidence type="ECO:0000256" key="1">
    <source>
        <dbReference type="ARBA" id="ARBA00009175"/>
    </source>
</evidence>
<evidence type="ECO:0000256" key="4">
    <source>
        <dbReference type="SAM" id="SignalP"/>
    </source>
</evidence>
<dbReference type="InterPro" id="IPR005950">
    <property type="entry name" value="ModA"/>
</dbReference>
<proteinExistence type="inferred from homology"/>
<dbReference type="Gene3D" id="3.40.190.10">
    <property type="entry name" value="Periplasmic binding protein-like II"/>
    <property type="match status" value="2"/>
</dbReference>
<dbReference type="PANTHER" id="PTHR30632">
    <property type="entry name" value="MOLYBDATE-BINDING PERIPLASMIC PROTEIN"/>
    <property type="match status" value="1"/>
</dbReference>
<dbReference type="NCBIfam" id="TIGR01256">
    <property type="entry name" value="modA"/>
    <property type="match status" value="1"/>
</dbReference>
<evidence type="ECO:0000256" key="3">
    <source>
        <dbReference type="ARBA" id="ARBA00022729"/>
    </source>
</evidence>
<comment type="similarity">
    <text evidence="1">Belongs to the bacterial solute-binding protein ModA family.</text>
</comment>
<accession>A0ABY4ZSB7</accession>
<gene>
    <name evidence="5" type="primary">modA</name>
    <name evidence="5" type="ORF">MZV50_24130</name>
</gene>
<protein>
    <submittedName>
        <fullName evidence="5">Molybdate ABC transporter substrate-binding protein</fullName>
    </submittedName>
</protein>
<dbReference type="PANTHER" id="PTHR30632:SF14">
    <property type="entry name" value="TUNGSTATE_MOLYBDATE_CHROMATE-BINDING PROTEIN MODA"/>
    <property type="match status" value="1"/>
</dbReference>
<keyword evidence="6" id="KW-1185">Reference proteome</keyword>